<dbReference type="EMBL" id="CM000652">
    <property type="protein sequence ID" value="EED88032.1"/>
    <property type="molecule type" value="Genomic_DNA"/>
</dbReference>
<accession>B8CEG8</accession>
<dbReference type="RefSeq" id="XP_002294672.1">
    <property type="nucleotide sequence ID" value="XM_002294636.1"/>
</dbReference>
<name>B8CEG8_THAPS</name>
<evidence type="ECO:0000313" key="1">
    <source>
        <dbReference type="EMBL" id="EED88032.1"/>
    </source>
</evidence>
<dbReference type="Proteomes" id="UP000001449">
    <property type="component" value="Chromosome 20"/>
</dbReference>
<proteinExistence type="predicted"/>
<dbReference type="OMA" id="YSLCTQA"/>
<protein>
    <submittedName>
        <fullName evidence="1">Uncharacterized protein</fullName>
    </submittedName>
</protein>
<reference evidence="1 2" key="1">
    <citation type="journal article" date="2004" name="Science">
        <title>The genome of the diatom Thalassiosira pseudonana: ecology, evolution, and metabolism.</title>
        <authorList>
            <person name="Armbrust E.V."/>
            <person name="Berges J.A."/>
            <person name="Bowler C."/>
            <person name="Green B.R."/>
            <person name="Martinez D."/>
            <person name="Putnam N.H."/>
            <person name="Zhou S."/>
            <person name="Allen A.E."/>
            <person name="Apt K.E."/>
            <person name="Bechner M."/>
            <person name="Brzezinski M.A."/>
            <person name="Chaal B.K."/>
            <person name="Chiovitti A."/>
            <person name="Davis A.K."/>
            <person name="Demarest M.S."/>
            <person name="Detter J.C."/>
            <person name="Glavina T."/>
            <person name="Goodstein D."/>
            <person name="Hadi M.Z."/>
            <person name="Hellsten U."/>
            <person name="Hildebrand M."/>
            <person name="Jenkins B.D."/>
            <person name="Jurka J."/>
            <person name="Kapitonov V.V."/>
            <person name="Kroger N."/>
            <person name="Lau W.W."/>
            <person name="Lane T.W."/>
            <person name="Larimer F.W."/>
            <person name="Lippmeier J.C."/>
            <person name="Lucas S."/>
            <person name="Medina M."/>
            <person name="Montsant A."/>
            <person name="Obornik M."/>
            <person name="Parker M.S."/>
            <person name="Palenik B."/>
            <person name="Pazour G.J."/>
            <person name="Richardson P.M."/>
            <person name="Rynearson T.A."/>
            <person name="Saito M.A."/>
            <person name="Schwartz D.C."/>
            <person name="Thamatrakoln K."/>
            <person name="Valentin K."/>
            <person name="Vardi A."/>
            <person name="Wilkerson F.P."/>
            <person name="Rokhsar D.S."/>
        </authorList>
    </citation>
    <scope>NUCLEOTIDE SEQUENCE [LARGE SCALE GENOMIC DNA]</scope>
    <source>
        <strain evidence="1 2">CCMP1335</strain>
    </source>
</reference>
<dbReference type="GeneID" id="7447801"/>
<dbReference type="HOGENOM" id="CLU_050458_0_0_1"/>
<dbReference type="AlphaFoldDB" id="B8CEG8"/>
<keyword evidence="2" id="KW-1185">Reference proteome</keyword>
<reference evidence="1 2" key="2">
    <citation type="journal article" date="2008" name="Nature">
        <title>The Phaeodactylum genome reveals the evolutionary history of diatom genomes.</title>
        <authorList>
            <person name="Bowler C."/>
            <person name="Allen A.E."/>
            <person name="Badger J.H."/>
            <person name="Grimwood J."/>
            <person name="Jabbari K."/>
            <person name="Kuo A."/>
            <person name="Maheswari U."/>
            <person name="Martens C."/>
            <person name="Maumus F."/>
            <person name="Otillar R.P."/>
            <person name="Rayko E."/>
            <person name="Salamov A."/>
            <person name="Vandepoele K."/>
            <person name="Beszteri B."/>
            <person name="Gruber A."/>
            <person name="Heijde M."/>
            <person name="Katinka M."/>
            <person name="Mock T."/>
            <person name="Valentin K."/>
            <person name="Verret F."/>
            <person name="Berges J.A."/>
            <person name="Brownlee C."/>
            <person name="Cadoret J.P."/>
            <person name="Chiovitti A."/>
            <person name="Choi C.J."/>
            <person name="Coesel S."/>
            <person name="De Martino A."/>
            <person name="Detter J.C."/>
            <person name="Durkin C."/>
            <person name="Falciatore A."/>
            <person name="Fournet J."/>
            <person name="Haruta M."/>
            <person name="Huysman M.J."/>
            <person name="Jenkins B.D."/>
            <person name="Jiroutova K."/>
            <person name="Jorgensen R.E."/>
            <person name="Joubert Y."/>
            <person name="Kaplan A."/>
            <person name="Kroger N."/>
            <person name="Kroth P.G."/>
            <person name="La Roche J."/>
            <person name="Lindquist E."/>
            <person name="Lommer M."/>
            <person name="Martin-Jezequel V."/>
            <person name="Lopez P.J."/>
            <person name="Lucas S."/>
            <person name="Mangogna M."/>
            <person name="McGinnis K."/>
            <person name="Medlin L.K."/>
            <person name="Montsant A."/>
            <person name="Oudot-Le Secq M.P."/>
            <person name="Napoli C."/>
            <person name="Obornik M."/>
            <person name="Parker M.S."/>
            <person name="Petit J.L."/>
            <person name="Porcel B.M."/>
            <person name="Poulsen N."/>
            <person name="Robison M."/>
            <person name="Rychlewski L."/>
            <person name="Rynearson T.A."/>
            <person name="Schmutz J."/>
            <person name="Shapiro H."/>
            <person name="Siaut M."/>
            <person name="Stanley M."/>
            <person name="Sussman M.R."/>
            <person name="Taylor A.R."/>
            <person name="Vardi A."/>
            <person name="von Dassow P."/>
            <person name="Vyverman W."/>
            <person name="Willis A."/>
            <person name="Wyrwicz L.S."/>
            <person name="Rokhsar D.S."/>
            <person name="Weissenbach J."/>
            <person name="Armbrust E.V."/>
            <person name="Green B.R."/>
            <person name="Van de Peer Y."/>
            <person name="Grigoriev I.V."/>
        </authorList>
    </citation>
    <scope>NUCLEOTIDE SEQUENCE [LARGE SCALE GENOMIC DNA]</scope>
    <source>
        <strain evidence="1 2">CCMP1335</strain>
    </source>
</reference>
<gene>
    <name evidence="1" type="ORF">THAPSDRAFT_25570</name>
</gene>
<dbReference type="InParanoid" id="B8CEG8"/>
<dbReference type="eggNOG" id="ENOG502S7JZ">
    <property type="taxonomic scope" value="Eukaryota"/>
</dbReference>
<dbReference type="PaxDb" id="35128-Thaps25570"/>
<evidence type="ECO:0000313" key="2">
    <source>
        <dbReference type="Proteomes" id="UP000001449"/>
    </source>
</evidence>
<sequence>MTFQETIAYNNARLCPKMFLTQRTIQSFIFLLAECRDPHSGKWIEDFLGVQNLGNYHGTGAFNVTKYPTWDSILLDMMRQKNDRMIVSAKRRGRGHGGWSKNNPYLQERWMEFPIDIRPASLVQRLLPVREQLSNEFERDLEIVNTVDGMIMDSYFRRVRDERALDSSTDSAFDRISVHILNNFTEFQGSGSSPFRKGNFDLLYSLCTQASTHRLLRELQCTPDNEVSYQWLKRFYTERVREYFDGDQPFGRADDFIDALLRTPPSLMELSDGKSIGLTDPLRIAERIIALRSEIAQEWRVMMVEVKDDHLALNDILFRVLMGKAIDESGNEIDDMVRIEEERTVEPLSDSAGAFE</sequence>
<dbReference type="KEGG" id="tps:THAPSDRAFT_25570"/>
<organism evidence="1 2">
    <name type="scientific">Thalassiosira pseudonana</name>
    <name type="common">Marine diatom</name>
    <name type="synonym">Cyclotella nana</name>
    <dbReference type="NCBI Taxonomy" id="35128"/>
    <lineage>
        <taxon>Eukaryota</taxon>
        <taxon>Sar</taxon>
        <taxon>Stramenopiles</taxon>
        <taxon>Ochrophyta</taxon>
        <taxon>Bacillariophyta</taxon>
        <taxon>Coscinodiscophyceae</taxon>
        <taxon>Thalassiosirophycidae</taxon>
        <taxon>Thalassiosirales</taxon>
        <taxon>Thalassiosiraceae</taxon>
        <taxon>Thalassiosira</taxon>
    </lineage>
</organism>